<reference evidence="2 3" key="1">
    <citation type="journal article" date="2017" name="Curr. Biol.">
        <title>The Evolution of Venom by Co-option of Single-Copy Genes.</title>
        <authorList>
            <person name="Martinson E.O."/>
            <person name="Mrinalini"/>
            <person name="Kelkar Y.D."/>
            <person name="Chang C.H."/>
            <person name="Werren J.H."/>
        </authorList>
    </citation>
    <scope>NUCLEOTIDE SEQUENCE [LARGE SCALE GENOMIC DNA]</scope>
    <source>
        <strain evidence="2 3">Alberta</strain>
        <tissue evidence="2">Whole body</tissue>
    </source>
</reference>
<name>A0A232FBU1_9HYME</name>
<organism evidence="2 3">
    <name type="scientific">Trichomalopsis sarcophagae</name>
    <dbReference type="NCBI Taxonomy" id="543379"/>
    <lineage>
        <taxon>Eukaryota</taxon>
        <taxon>Metazoa</taxon>
        <taxon>Ecdysozoa</taxon>
        <taxon>Arthropoda</taxon>
        <taxon>Hexapoda</taxon>
        <taxon>Insecta</taxon>
        <taxon>Pterygota</taxon>
        <taxon>Neoptera</taxon>
        <taxon>Endopterygota</taxon>
        <taxon>Hymenoptera</taxon>
        <taxon>Apocrita</taxon>
        <taxon>Proctotrupomorpha</taxon>
        <taxon>Chalcidoidea</taxon>
        <taxon>Pteromalidae</taxon>
        <taxon>Pteromalinae</taxon>
        <taxon>Trichomalopsis</taxon>
    </lineage>
</organism>
<accession>A0A232FBU1</accession>
<dbReference type="Proteomes" id="UP000215335">
    <property type="component" value="Unassembled WGS sequence"/>
</dbReference>
<feature type="compositionally biased region" description="Polar residues" evidence="1">
    <location>
        <begin position="44"/>
        <end position="54"/>
    </location>
</feature>
<dbReference type="EMBL" id="NNAY01000450">
    <property type="protein sequence ID" value="OXU28301.1"/>
    <property type="molecule type" value="Genomic_DNA"/>
</dbReference>
<gene>
    <name evidence="2" type="ORF">TSAR_000139</name>
</gene>
<evidence type="ECO:0000313" key="2">
    <source>
        <dbReference type="EMBL" id="OXU28301.1"/>
    </source>
</evidence>
<feature type="region of interest" description="Disordered" evidence="1">
    <location>
        <begin position="38"/>
        <end position="59"/>
    </location>
</feature>
<proteinExistence type="predicted"/>
<protein>
    <submittedName>
        <fullName evidence="2">Uncharacterized protein</fullName>
    </submittedName>
</protein>
<comment type="caution">
    <text evidence="2">The sequence shown here is derived from an EMBL/GenBank/DDBJ whole genome shotgun (WGS) entry which is preliminary data.</text>
</comment>
<evidence type="ECO:0000256" key="1">
    <source>
        <dbReference type="SAM" id="MobiDB-lite"/>
    </source>
</evidence>
<dbReference type="AlphaFoldDB" id="A0A232FBU1"/>
<keyword evidence="3" id="KW-1185">Reference proteome</keyword>
<sequence>MFSRGNKFGSFGAGKNRLFGKKDTSSKKHQSRMWIAMNKKRNEQQQQPSTSKNNLGLRDDNVADNAGALSFVMKVRAPTCVLGEKEWRVIGSTAADESEWVQFAKIAALCSRLDRKDSSLCLSMRRLQPDYAVPQFHSRRYYPPLYCTVRDVLLK</sequence>
<evidence type="ECO:0000313" key="3">
    <source>
        <dbReference type="Proteomes" id="UP000215335"/>
    </source>
</evidence>